<dbReference type="Proteomes" id="UP000030151">
    <property type="component" value="Unassembled WGS sequence"/>
</dbReference>
<evidence type="ECO:0000313" key="3">
    <source>
        <dbReference type="Proteomes" id="UP000030151"/>
    </source>
</evidence>
<dbReference type="OrthoDB" id="5209158at2759"/>
<dbReference type="eggNOG" id="ENOG502RJUT">
    <property type="taxonomic scope" value="Eukaryota"/>
</dbReference>
<feature type="compositionally biased region" description="Low complexity" evidence="1">
    <location>
        <begin position="123"/>
        <end position="132"/>
    </location>
</feature>
<proteinExistence type="predicted"/>
<feature type="compositionally biased region" description="Polar residues" evidence="1">
    <location>
        <begin position="1"/>
        <end position="19"/>
    </location>
</feature>
<dbReference type="EMBL" id="JELW01000002">
    <property type="protein sequence ID" value="EXV04357.1"/>
    <property type="molecule type" value="Genomic_DNA"/>
</dbReference>
<comment type="caution">
    <text evidence="2">The sequence shown here is derived from an EMBL/GenBank/DDBJ whole genome shotgun (WGS) entry which is preliminary data.</text>
</comment>
<feature type="region of interest" description="Disordered" evidence="1">
    <location>
        <begin position="1"/>
        <end position="58"/>
    </location>
</feature>
<evidence type="ECO:0000313" key="2">
    <source>
        <dbReference type="EMBL" id="EXV04357.1"/>
    </source>
</evidence>
<organism evidence="2 3">
    <name type="scientific">Metarhizium robertsii</name>
    <dbReference type="NCBI Taxonomy" id="568076"/>
    <lineage>
        <taxon>Eukaryota</taxon>
        <taxon>Fungi</taxon>
        <taxon>Dikarya</taxon>
        <taxon>Ascomycota</taxon>
        <taxon>Pezizomycotina</taxon>
        <taxon>Sordariomycetes</taxon>
        <taxon>Hypocreomycetidae</taxon>
        <taxon>Hypocreales</taxon>
        <taxon>Clavicipitaceae</taxon>
        <taxon>Metarhizium</taxon>
    </lineage>
</organism>
<feature type="region of interest" description="Disordered" evidence="1">
    <location>
        <begin position="117"/>
        <end position="174"/>
    </location>
</feature>
<accession>A0A0A1V261</accession>
<dbReference type="HOGENOM" id="CLU_129420_0_0_1"/>
<sequence>MSERQNTLQRINTETSSIPQIEVMSPPRVKKPKRIPRDTGFPEPFHSGPNTTLPHPDADLSPNAMLSYEDVCEERMIKRHRLSFLKKHKRTVSYGVINPQSEALSSIVSLSMLDFDGKNNNQLRSTSTTSLRLSKDGGESMRSSSKKDDDTPPTSPDVAEHRRKSGLFSRFKRS</sequence>
<feature type="compositionally biased region" description="Basic residues" evidence="1">
    <location>
        <begin position="161"/>
        <end position="174"/>
    </location>
</feature>
<protein>
    <submittedName>
        <fullName evidence="2">Uncharacterized protein</fullName>
    </submittedName>
</protein>
<gene>
    <name evidence="2" type="ORF">X797_002030</name>
</gene>
<dbReference type="AlphaFoldDB" id="A0A0A1V261"/>
<evidence type="ECO:0000256" key="1">
    <source>
        <dbReference type="SAM" id="MobiDB-lite"/>
    </source>
</evidence>
<feature type="compositionally biased region" description="Basic and acidic residues" evidence="1">
    <location>
        <begin position="133"/>
        <end position="150"/>
    </location>
</feature>
<reference evidence="2 3" key="1">
    <citation type="submission" date="2014-02" db="EMBL/GenBank/DDBJ databases">
        <title>The genome sequence of the entomopathogenic fungus Metarhizium robertsii ARSEF 2575.</title>
        <authorList>
            <person name="Giuliano Garisto Donzelli B."/>
            <person name="Roe B.A."/>
            <person name="Macmil S.L."/>
            <person name="Krasnoff S.B."/>
            <person name="Gibson D.M."/>
        </authorList>
    </citation>
    <scope>NUCLEOTIDE SEQUENCE [LARGE SCALE GENOMIC DNA]</scope>
    <source>
        <strain evidence="2 3">ARSEF 2575</strain>
    </source>
</reference>
<name>A0A0A1V261_9HYPO</name>